<protein>
    <submittedName>
        <fullName evidence="4">Cyclodextrin-binding protein</fullName>
    </submittedName>
    <submittedName>
        <fullName evidence="5">Extracellular solute-binding protein</fullName>
    </submittedName>
</protein>
<dbReference type="Gene3D" id="3.40.190.10">
    <property type="entry name" value="Periplasmic binding protein-like II"/>
    <property type="match status" value="2"/>
</dbReference>
<name>A0A173UYH5_9FIRM</name>
<dbReference type="EMBL" id="CYXZ01000017">
    <property type="protein sequence ID" value="CUN19095.1"/>
    <property type="molecule type" value="Genomic_DNA"/>
</dbReference>
<keyword evidence="2" id="KW-0813">Transport</keyword>
<dbReference type="OrthoDB" id="9764072at2"/>
<reference evidence="4 6" key="1">
    <citation type="submission" date="2015-09" db="EMBL/GenBank/DDBJ databases">
        <authorList>
            <consortium name="Pathogen Informatics"/>
        </authorList>
    </citation>
    <scope>NUCLEOTIDE SEQUENCE [LARGE SCALE GENOMIC DNA]</scope>
    <source>
        <strain evidence="4 6">2789STDY5834960</strain>
    </source>
</reference>
<evidence type="ECO:0000256" key="3">
    <source>
        <dbReference type="ARBA" id="ARBA00022729"/>
    </source>
</evidence>
<reference evidence="5 7" key="2">
    <citation type="submission" date="2018-08" db="EMBL/GenBank/DDBJ databases">
        <title>A genome reference for cultivated species of the human gut microbiota.</title>
        <authorList>
            <person name="Zou Y."/>
            <person name="Xue W."/>
            <person name="Luo G."/>
        </authorList>
    </citation>
    <scope>NUCLEOTIDE SEQUENCE [LARGE SCALE GENOMIC DNA]</scope>
    <source>
        <strain evidence="5 7">AF31-21AC</strain>
    </source>
</reference>
<accession>A0A173UYH5</accession>
<dbReference type="PANTHER" id="PTHR30061:SF50">
    <property type="entry name" value="MALTOSE_MALTODEXTRIN-BINDING PERIPLASMIC PROTEIN"/>
    <property type="match status" value="1"/>
</dbReference>
<dbReference type="SUPFAM" id="SSF53850">
    <property type="entry name" value="Periplasmic binding protein-like II"/>
    <property type="match status" value="1"/>
</dbReference>
<gene>
    <name evidence="4" type="primary">cycB_1</name>
    <name evidence="5" type="ORF">DWZ31_10790</name>
    <name evidence="4" type="ORF">ERS852572_02357</name>
</gene>
<evidence type="ECO:0000313" key="5">
    <source>
        <dbReference type="EMBL" id="RHN07465.1"/>
    </source>
</evidence>
<evidence type="ECO:0000313" key="6">
    <source>
        <dbReference type="Proteomes" id="UP000095350"/>
    </source>
</evidence>
<dbReference type="RefSeq" id="WP_055194740.1">
    <property type="nucleotide sequence ID" value="NZ_CABIYH010000017.1"/>
</dbReference>
<comment type="similarity">
    <text evidence="1">Belongs to the bacterial solute-binding protein 1 family.</text>
</comment>
<organism evidence="4 6">
    <name type="scientific">Roseburia intestinalis</name>
    <dbReference type="NCBI Taxonomy" id="166486"/>
    <lineage>
        <taxon>Bacteria</taxon>
        <taxon>Bacillati</taxon>
        <taxon>Bacillota</taxon>
        <taxon>Clostridia</taxon>
        <taxon>Lachnospirales</taxon>
        <taxon>Lachnospiraceae</taxon>
        <taxon>Roseburia</taxon>
    </lineage>
</organism>
<dbReference type="CDD" id="cd13655">
    <property type="entry name" value="PBP2_oligosaccharide_1"/>
    <property type="match status" value="1"/>
</dbReference>
<evidence type="ECO:0000256" key="1">
    <source>
        <dbReference type="ARBA" id="ARBA00008520"/>
    </source>
</evidence>
<dbReference type="GO" id="GO:0042956">
    <property type="term" value="P:maltodextrin transmembrane transport"/>
    <property type="evidence" value="ECO:0007669"/>
    <property type="project" value="TreeGrafter"/>
</dbReference>
<sequence length="438" mass="47268">MNKRIVAGMLFTTVVCMMLGGCGFTADKENVKNSGAVESVMPGAEVSTEMTERDAEADNGVVQLKVWSEEDNFDMLNQMIDSFEQKYAGQAKFEITLEQNADSDTKDILLGDIHNGADVFPFADDQLSAMVAAGALYPVPNAEEVKSANLEESVSAASINDILYAYPMTADNGYFLYYDKNVLSDEDVQTMDGMLEALNAAGRSFSMELNSGWYLYTFFGNTGLEFGINDDGVTNYCNWNATDGAIKGVDVAQAILNITTNPAFISQPDGDFITGVQNGTVSAGISGVWNAVSVREAWGDNYGAVKLPTYTVAGQQVQMSSFTGYKMMGVNAYSKYPEWAAKLADWLTNEENQTIRFEERNQGPSNTNAAASDAVKQVPAIQAVIAQSEFGKLQRVGNSYWDACSAFSDTMAAGNPSGQDLQEIMDTLVEGITASAAK</sequence>
<dbReference type="EMBL" id="QRQN01000012">
    <property type="protein sequence ID" value="RHN07465.1"/>
    <property type="molecule type" value="Genomic_DNA"/>
</dbReference>
<dbReference type="Proteomes" id="UP000283586">
    <property type="component" value="Unassembled WGS sequence"/>
</dbReference>
<dbReference type="InterPro" id="IPR006059">
    <property type="entry name" value="SBP"/>
</dbReference>
<keyword evidence="3" id="KW-0732">Signal</keyword>
<dbReference type="GO" id="GO:0055052">
    <property type="term" value="C:ATP-binding cassette (ABC) transporter complex, substrate-binding subunit-containing"/>
    <property type="evidence" value="ECO:0007669"/>
    <property type="project" value="TreeGrafter"/>
</dbReference>
<evidence type="ECO:0000256" key="2">
    <source>
        <dbReference type="ARBA" id="ARBA00022448"/>
    </source>
</evidence>
<evidence type="ECO:0000313" key="7">
    <source>
        <dbReference type="Proteomes" id="UP000283586"/>
    </source>
</evidence>
<dbReference type="PaxDb" id="166486-ERS852572_02357"/>
<dbReference type="PANTHER" id="PTHR30061">
    <property type="entry name" value="MALTOSE-BINDING PERIPLASMIC PROTEIN"/>
    <property type="match status" value="1"/>
</dbReference>
<dbReference type="Pfam" id="PF13416">
    <property type="entry name" value="SBP_bac_8"/>
    <property type="match status" value="1"/>
</dbReference>
<dbReference type="Proteomes" id="UP000095350">
    <property type="component" value="Unassembled WGS sequence"/>
</dbReference>
<proteinExistence type="inferred from homology"/>
<evidence type="ECO:0000313" key="4">
    <source>
        <dbReference type="EMBL" id="CUN19095.1"/>
    </source>
</evidence>
<dbReference type="GO" id="GO:1901982">
    <property type="term" value="F:maltose binding"/>
    <property type="evidence" value="ECO:0007669"/>
    <property type="project" value="TreeGrafter"/>
</dbReference>
<dbReference type="AlphaFoldDB" id="A0A173UYH5"/>
<dbReference type="GO" id="GO:0015768">
    <property type="term" value="P:maltose transport"/>
    <property type="evidence" value="ECO:0007669"/>
    <property type="project" value="TreeGrafter"/>
</dbReference>
<dbReference type="STRING" id="166486.ERS852572_02357"/>
<dbReference type="PROSITE" id="PS51257">
    <property type="entry name" value="PROKAR_LIPOPROTEIN"/>
    <property type="match status" value="1"/>
</dbReference>